<evidence type="ECO:0000313" key="1">
    <source>
        <dbReference type="EMBL" id="RUS35615.1"/>
    </source>
</evidence>
<organism evidence="1 2">
    <name type="scientific">Jimgerdemannia flammicorona</name>
    <dbReference type="NCBI Taxonomy" id="994334"/>
    <lineage>
        <taxon>Eukaryota</taxon>
        <taxon>Fungi</taxon>
        <taxon>Fungi incertae sedis</taxon>
        <taxon>Mucoromycota</taxon>
        <taxon>Mucoromycotina</taxon>
        <taxon>Endogonomycetes</taxon>
        <taxon>Endogonales</taxon>
        <taxon>Endogonaceae</taxon>
        <taxon>Jimgerdemannia</taxon>
    </lineage>
</organism>
<reference evidence="1 2" key="1">
    <citation type="journal article" date="2018" name="New Phytol.">
        <title>Phylogenomics of Endogonaceae and evolution of mycorrhizas within Mucoromycota.</title>
        <authorList>
            <person name="Chang Y."/>
            <person name="Desiro A."/>
            <person name="Na H."/>
            <person name="Sandor L."/>
            <person name="Lipzen A."/>
            <person name="Clum A."/>
            <person name="Barry K."/>
            <person name="Grigoriev I.V."/>
            <person name="Martin F.M."/>
            <person name="Stajich J.E."/>
            <person name="Smith M.E."/>
            <person name="Bonito G."/>
            <person name="Spatafora J.W."/>
        </authorList>
    </citation>
    <scope>NUCLEOTIDE SEQUENCE [LARGE SCALE GENOMIC DNA]</scope>
    <source>
        <strain evidence="1 2">AD002</strain>
    </source>
</reference>
<sequence>MACQPTRRDIGNPTNAEFEIITASHLNRSLHYSHWKACMAISVLVRDRNGEIPLFSSQLRFLDNVWLVWPGWIAKKFSGSVTATFLAQCMARWPGWKVSRHAWAVILPSTKQSHLFRRQVLRDRPPQVLKRVSLCVLDVMNQAESLTDAVDNYINQKSGRCRGSHVRTKHL</sequence>
<proteinExistence type="predicted"/>
<accession>A0A433R0Z5</accession>
<name>A0A433R0Z5_9FUNG</name>
<dbReference type="Proteomes" id="UP000274822">
    <property type="component" value="Unassembled WGS sequence"/>
</dbReference>
<dbReference type="EMBL" id="RBNJ01000007">
    <property type="protein sequence ID" value="RUS35615.1"/>
    <property type="molecule type" value="Genomic_DNA"/>
</dbReference>
<comment type="caution">
    <text evidence="1">The sequence shown here is derived from an EMBL/GenBank/DDBJ whole genome shotgun (WGS) entry which is preliminary data.</text>
</comment>
<keyword evidence="2" id="KW-1185">Reference proteome</keyword>
<evidence type="ECO:0000313" key="2">
    <source>
        <dbReference type="Proteomes" id="UP000274822"/>
    </source>
</evidence>
<protein>
    <submittedName>
        <fullName evidence="1">Uncharacterized protein</fullName>
    </submittedName>
</protein>
<dbReference type="AlphaFoldDB" id="A0A433R0Z5"/>
<gene>
    <name evidence="1" type="ORF">BC938DRAFT_482166</name>
</gene>